<keyword evidence="4" id="KW-1185">Reference proteome</keyword>
<feature type="transmembrane region" description="Helical" evidence="1">
    <location>
        <begin position="144"/>
        <end position="177"/>
    </location>
</feature>
<keyword evidence="1" id="KW-1133">Transmembrane helix</keyword>
<gene>
    <name evidence="3" type="ORF">NA8A_00405</name>
</gene>
<sequence>MEAFIQAVGLITTPQTLVAIAISCTFGLFVGAIPGLSATMATALLVPFTFYLDPIPAIATVIACTTMAITAGDIPAVMLRIPGTPSSAAYAEEAYAMTRKGQGSLAMGTLLVSACIGGFIGFIVLALVAPMLAKVALRFSSFEYFWLAALGLSCAALVSGGGMIKSVIALLTGLAAATVGMDPLTATPRFTFGVTELSGGLSFVPAMIGLFAVGELMRGDADVRAASGGLVGGVFKGVGSTLSKYRYSLFRGAGFGTLIGALPGAGGDLGAWIAYAFSKRFSRTPERYGKGHPEGLVEAGACNNAALCSAWIPAMVFGIPGDAVTAIAVGVLFMKGLNPGPQLMTENVQNFYAVMLIFVIANALIIPLGWLAIRTARRLFSVPRHYLAGVILIFSIVGSYAAVNSLFGIVVMAGFGVLAWWFGKAGIPIAPVILGMVMGPLVEQNFLTSMIISRGNFLGFFERPISATLGVMFIAIWLVPLAIKLTRRLRAP</sequence>
<dbReference type="Pfam" id="PF01970">
    <property type="entry name" value="TctA"/>
    <property type="match status" value="1"/>
</dbReference>
<accession>K2PSU6</accession>
<evidence type="ECO:0000259" key="2">
    <source>
        <dbReference type="Pfam" id="PF01970"/>
    </source>
</evidence>
<proteinExistence type="predicted"/>
<feature type="transmembrane region" description="Helical" evidence="1">
    <location>
        <begin position="197"/>
        <end position="217"/>
    </location>
</feature>
<keyword evidence="1" id="KW-0812">Transmembrane</keyword>
<feature type="transmembrane region" description="Helical" evidence="1">
    <location>
        <begin position="464"/>
        <end position="483"/>
    </location>
</feature>
<dbReference type="EMBL" id="AMSI01000001">
    <property type="protein sequence ID" value="EKF44157.1"/>
    <property type="molecule type" value="Genomic_DNA"/>
</dbReference>
<dbReference type="AlphaFoldDB" id="K2PSU6"/>
<feature type="transmembrane region" description="Helical" evidence="1">
    <location>
        <begin position="310"/>
        <end position="331"/>
    </location>
</feature>
<dbReference type="eggNOG" id="COG3333">
    <property type="taxonomic scope" value="Bacteria"/>
</dbReference>
<feature type="transmembrane region" description="Helical" evidence="1">
    <location>
        <begin position="58"/>
        <end position="78"/>
    </location>
</feature>
<evidence type="ECO:0000313" key="4">
    <source>
        <dbReference type="Proteomes" id="UP000007374"/>
    </source>
</evidence>
<dbReference type="STRING" id="721133.SAMN05216176_10281"/>
<dbReference type="Proteomes" id="UP000007374">
    <property type="component" value="Unassembled WGS sequence"/>
</dbReference>
<comment type="caution">
    <text evidence="3">The sequence shown here is derived from an EMBL/GenBank/DDBJ whole genome shotgun (WGS) entry which is preliminary data.</text>
</comment>
<feature type="transmembrane region" description="Helical" evidence="1">
    <location>
        <begin position="385"/>
        <end position="401"/>
    </location>
</feature>
<feature type="domain" description="DUF112" evidence="2">
    <location>
        <begin position="17"/>
        <end position="434"/>
    </location>
</feature>
<feature type="transmembrane region" description="Helical" evidence="1">
    <location>
        <begin position="20"/>
        <end position="46"/>
    </location>
</feature>
<dbReference type="PANTHER" id="PTHR35342:SF5">
    <property type="entry name" value="TRICARBOXYLIC TRANSPORT PROTEIN"/>
    <property type="match status" value="1"/>
</dbReference>
<evidence type="ECO:0000256" key="1">
    <source>
        <dbReference type="SAM" id="Phobius"/>
    </source>
</evidence>
<feature type="transmembrane region" description="Helical" evidence="1">
    <location>
        <begin position="105"/>
        <end position="132"/>
    </location>
</feature>
<feature type="transmembrane region" description="Helical" evidence="1">
    <location>
        <begin position="351"/>
        <end position="373"/>
    </location>
</feature>
<dbReference type="OrthoDB" id="9806425at2"/>
<keyword evidence="1" id="KW-0472">Membrane</keyword>
<protein>
    <recommendedName>
        <fullName evidence="2">DUF112 domain-containing protein</fullName>
    </recommendedName>
</protein>
<dbReference type="PATRIC" id="fig|1231190.3.peg.89"/>
<dbReference type="RefSeq" id="WP_009449235.1">
    <property type="nucleotide sequence ID" value="NZ_AMSI01000001.1"/>
</dbReference>
<organism evidence="3 4">
    <name type="scientific">Nitratireductor indicus C115</name>
    <dbReference type="NCBI Taxonomy" id="1231190"/>
    <lineage>
        <taxon>Bacteria</taxon>
        <taxon>Pseudomonadati</taxon>
        <taxon>Pseudomonadota</taxon>
        <taxon>Alphaproteobacteria</taxon>
        <taxon>Hyphomicrobiales</taxon>
        <taxon>Phyllobacteriaceae</taxon>
        <taxon>Nitratireductor</taxon>
    </lineage>
</organism>
<dbReference type="InterPro" id="IPR002823">
    <property type="entry name" value="DUF112_TM"/>
</dbReference>
<name>K2PSU6_9HYPH</name>
<reference evidence="3 4" key="1">
    <citation type="journal article" date="2012" name="J. Bacteriol.">
        <title>Genome Sequence of Nitratireductor indicus Type Strain C115.</title>
        <authorList>
            <person name="Lai Q."/>
            <person name="Li G."/>
            <person name="Yu Z."/>
            <person name="Shao Z."/>
        </authorList>
    </citation>
    <scope>NUCLEOTIDE SEQUENCE [LARGE SCALE GENOMIC DNA]</scope>
    <source>
        <strain evidence="3 4">C115</strain>
    </source>
</reference>
<dbReference type="PANTHER" id="PTHR35342">
    <property type="entry name" value="TRICARBOXYLIC TRANSPORT PROTEIN"/>
    <property type="match status" value="1"/>
</dbReference>
<evidence type="ECO:0000313" key="3">
    <source>
        <dbReference type="EMBL" id="EKF44157.1"/>
    </source>
</evidence>